<sequence>MAEFDDIRQLIGELLHLGDQVKKWHPDTALVGSIPEFDSMAVVALIQALEERFGIQISDDEISAETFETIGRVYELVLSKTGGPEHQKSPVGFGQSSQQEGQRLTTASLICPYCGSDHLIKYGVTPNGKQRYRCGRCGRQHREHRNAAFSAAVEHEAIKSLDLP</sequence>
<dbReference type="InterPro" id="IPR036736">
    <property type="entry name" value="ACP-like_sf"/>
</dbReference>
<dbReference type="PROSITE" id="PS50075">
    <property type="entry name" value="CARRIER"/>
    <property type="match status" value="1"/>
</dbReference>
<accession>W6M7U9</accession>
<gene>
    <name evidence="2" type="ORF">BN873_340050</name>
</gene>
<dbReference type="AlphaFoldDB" id="W6M7U9"/>
<organism evidence="2 3">
    <name type="scientific">Candidatus Competibacter denitrificans Run_A_D11</name>
    <dbReference type="NCBI Taxonomy" id="1400863"/>
    <lineage>
        <taxon>Bacteria</taxon>
        <taxon>Pseudomonadati</taxon>
        <taxon>Pseudomonadota</taxon>
        <taxon>Gammaproteobacteria</taxon>
        <taxon>Candidatus Competibacteraceae</taxon>
        <taxon>Candidatus Competibacter</taxon>
    </lineage>
</organism>
<dbReference type="RefSeq" id="WP_071244099.1">
    <property type="nucleotide sequence ID" value="NZ_CBTJ020000041.1"/>
</dbReference>
<reference evidence="2" key="2">
    <citation type="submission" date="2014-03" db="EMBL/GenBank/DDBJ databases">
        <title>Candidatus Competibacter-lineage genomes retrieved from metagenomes reveal functional metabolic diversity.</title>
        <authorList>
            <person name="McIlroy S.J."/>
            <person name="Albertsen M."/>
            <person name="Andresen E.K."/>
            <person name="Saunders A.M."/>
            <person name="Kristiansen R."/>
            <person name="Stokholm-Bjerregaard M."/>
            <person name="Nielsen K.L."/>
            <person name="Nielsen P.H."/>
        </authorList>
    </citation>
    <scope>NUCLEOTIDE SEQUENCE</scope>
    <source>
        <strain evidence="2">Run_A_D11</strain>
    </source>
</reference>
<dbReference type="Proteomes" id="UP000035760">
    <property type="component" value="Unassembled WGS sequence"/>
</dbReference>
<evidence type="ECO:0000313" key="2">
    <source>
        <dbReference type="EMBL" id="CDI02674.1"/>
    </source>
</evidence>
<keyword evidence="3" id="KW-1185">Reference proteome</keyword>
<dbReference type="STRING" id="1400863.BN873_340050"/>
<dbReference type="InterPro" id="IPR009081">
    <property type="entry name" value="PP-bd_ACP"/>
</dbReference>
<protein>
    <recommendedName>
        <fullName evidence="1">Carrier domain-containing protein</fullName>
    </recommendedName>
</protein>
<comment type="caution">
    <text evidence="2">The sequence shown here is derived from an EMBL/GenBank/DDBJ whole genome shotgun (WGS) entry which is preliminary data.</text>
</comment>
<dbReference type="Pfam" id="PF00550">
    <property type="entry name" value="PP-binding"/>
    <property type="match status" value="1"/>
</dbReference>
<dbReference type="Gene3D" id="1.10.1200.10">
    <property type="entry name" value="ACP-like"/>
    <property type="match status" value="1"/>
</dbReference>
<dbReference type="EMBL" id="CBTJ020000041">
    <property type="protein sequence ID" value="CDI02674.1"/>
    <property type="molecule type" value="Genomic_DNA"/>
</dbReference>
<proteinExistence type="predicted"/>
<evidence type="ECO:0000259" key="1">
    <source>
        <dbReference type="PROSITE" id="PS50075"/>
    </source>
</evidence>
<reference evidence="2" key="1">
    <citation type="submission" date="2013-07" db="EMBL/GenBank/DDBJ databases">
        <authorList>
            <person name="McIlroy S."/>
        </authorList>
    </citation>
    <scope>NUCLEOTIDE SEQUENCE [LARGE SCALE GENOMIC DNA]</scope>
    <source>
        <strain evidence="2">Run_A_D11</strain>
    </source>
</reference>
<evidence type="ECO:0000313" key="3">
    <source>
        <dbReference type="Proteomes" id="UP000035760"/>
    </source>
</evidence>
<name>W6M7U9_9GAMM</name>
<dbReference type="SUPFAM" id="SSF47336">
    <property type="entry name" value="ACP-like"/>
    <property type="match status" value="1"/>
</dbReference>
<feature type="domain" description="Carrier" evidence="1">
    <location>
        <begin position="1"/>
        <end position="81"/>
    </location>
</feature>